<evidence type="ECO:0000313" key="2">
    <source>
        <dbReference type="Proteomes" id="UP001152888"/>
    </source>
</evidence>
<reference evidence="1" key="1">
    <citation type="submission" date="2022-03" db="EMBL/GenBank/DDBJ databases">
        <authorList>
            <person name="Sayadi A."/>
        </authorList>
    </citation>
    <scope>NUCLEOTIDE SEQUENCE</scope>
</reference>
<dbReference type="Proteomes" id="UP001152888">
    <property type="component" value="Unassembled WGS sequence"/>
</dbReference>
<evidence type="ECO:0000313" key="1">
    <source>
        <dbReference type="EMBL" id="CAH1989169.1"/>
    </source>
</evidence>
<proteinExistence type="predicted"/>
<sequence>MDKKVIPLYITDSLAALVALATKDNVFKYLNKSHKLKNLASKMKAELLLLCREDQEKCYILAKRYVLLMDHLFKVSDDPKIYSHFVSQ</sequence>
<gene>
    <name evidence="1" type="ORF">ACAOBT_LOCUS18866</name>
</gene>
<dbReference type="OrthoDB" id="6686792at2759"/>
<comment type="caution">
    <text evidence="1">The sequence shown here is derived from an EMBL/GenBank/DDBJ whole genome shotgun (WGS) entry which is preliminary data.</text>
</comment>
<protein>
    <submittedName>
        <fullName evidence="1">Uncharacterized protein</fullName>
    </submittedName>
</protein>
<keyword evidence="2" id="KW-1185">Reference proteome</keyword>
<dbReference type="AlphaFoldDB" id="A0A9P0PLW7"/>
<accession>A0A9P0PLW7</accession>
<organism evidence="1 2">
    <name type="scientific">Acanthoscelides obtectus</name>
    <name type="common">Bean weevil</name>
    <name type="synonym">Bruchus obtectus</name>
    <dbReference type="NCBI Taxonomy" id="200917"/>
    <lineage>
        <taxon>Eukaryota</taxon>
        <taxon>Metazoa</taxon>
        <taxon>Ecdysozoa</taxon>
        <taxon>Arthropoda</taxon>
        <taxon>Hexapoda</taxon>
        <taxon>Insecta</taxon>
        <taxon>Pterygota</taxon>
        <taxon>Neoptera</taxon>
        <taxon>Endopterygota</taxon>
        <taxon>Coleoptera</taxon>
        <taxon>Polyphaga</taxon>
        <taxon>Cucujiformia</taxon>
        <taxon>Chrysomeloidea</taxon>
        <taxon>Chrysomelidae</taxon>
        <taxon>Bruchinae</taxon>
        <taxon>Bruchini</taxon>
        <taxon>Acanthoscelides</taxon>
    </lineage>
</organism>
<dbReference type="EMBL" id="CAKOFQ010007058">
    <property type="protein sequence ID" value="CAH1989169.1"/>
    <property type="molecule type" value="Genomic_DNA"/>
</dbReference>
<name>A0A9P0PLW7_ACAOB</name>